<keyword evidence="1" id="KW-0812">Transmembrane</keyword>
<evidence type="ECO:0000313" key="5">
    <source>
        <dbReference type="Proteomes" id="UP001284094"/>
    </source>
</evidence>
<dbReference type="Proteomes" id="UP001284094">
    <property type="component" value="Unassembled WGS sequence"/>
</dbReference>
<protein>
    <submittedName>
        <fullName evidence="3">Uncharacterized protein</fullName>
    </submittedName>
</protein>
<dbReference type="AlphaFoldDB" id="A0A6L6GJ52"/>
<dbReference type="Proteomes" id="UP000473854">
    <property type="component" value="Unassembled WGS sequence"/>
</dbReference>
<feature type="transmembrane region" description="Helical" evidence="1">
    <location>
        <begin position="7"/>
        <end position="28"/>
    </location>
</feature>
<comment type="caution">
    <text evidence="3">The sequence shown here is derived from an EMBL/GenBank/DDBJ whole genome shotgun (WGS) entry which is preliminary data.</text>
</comment>
<gene>
    <name evidence="3" type="ORF">GIX10_10215</name>
    <name evidence="2" type="ORF">SKM48_08250</name>
</gene>
<reference evidence="2 5" key="3">
    <citation type="journal article" date="2024" name="Syst. Appl. Microbiol.">
        <title>Evidence for the occurrence of Acinetobacter faecalis in cattle feces and its emended description.</title>
        <authorList>
            <person name="Kyselkova M."/>
            <person name="Xanthopoulou K."/>
            <person name="Shestivska V."/>
            <person name="Spanelova P."/>
            <person name="Maixnerova M."/>
            <person name="Higgins P.G."/>
            <person name="Nemec A."/>
        </authorList>
    </citation>
    <scope>NUCLEOTIDE SEQUENCE [LARGE SCALE GENOMIC DNA]</scope>
    <source>
        <strain evidence="2 5">ANC 7225</strain>
    </source>
</reference>
<accession>A0A6L6GJ52</accession>
<evidence type="ECO:0000313" key="3">
    <source>
        <dbReference type="EMBL" id="MTD11794.1"/>
    </source>
</evidence>
<organism evidence="3 4">
    <name type="scientific">Acinetobacter faecalis</name>
    <dbReference type="NCBI Taxonomy" id="2665161"/>
    <lineage>
        <taxon>Bacteria</taxon>
        <taxon>Pseudomonadati</taxon>
        <taxon>Pseudomonadota</taxon>
        <taxon>Gammaproteobacteria</taxon>
        <taxon>Moraxellales</taxon>
        <taxon>Moraxellaceae</taxon>
        <taxon>Acinetobacter</taxon>
    </lineage>
</organism>
<evidence type="ECO:0000313" key="4">
    <source>
        <dbReference type="Proteomes" id="UP000473854"/>
    </source>
</evidence>
<dbReference type="EMBL" id="JAXHPO010000033">
    <property type="protein sequence ID" value="MDY6550745.1"/>
    <property type="molecule type" value="Genomic_DNA"/>
</dbReference>
<proteinExistence type="predicted"/>
<feature type="transmembrane region" description="Helical" evidence="1">
    <location>
        <begin position="70"/>
        <end position="95"/>
    </location>
</feature>
<name>A0A6L6GJ52_9GAMM</name>
<keyword evidence="1" id="KW-0472">Membrane</keyword>
<feature type="transmembrane region" description="Helical" evidence="1">
    <location>
        <begin position="40"/>
        <end position="58"/>
    </location>
</feature>
<sequence length="100" mass="12156">MKFFIRFFCIGILIAFLWIGLDAFYVHFKVPYIYSKYLDLLWYALTYLLWLWGSLVLFKQHITIKKYGFRLFTAFILWAITLPIYLVITLSFHVAMEWPL</sequence>
<keyword evidence="5" id="KW-1185">Reference proteome</keyword>
<evidence type="ECO:0000256" key="1">
    <source>
        <dbReference type="SAM" id="Phobius"/>
    </source>
</evidence>
<keyword evidence="1" id="KW-1133">Transmembrane helix</keyword>
<dbReference type="RefSeq" id="WP_154773361.1">
    <property type="nucleotide sequence ID" value="NZ_JAXHPK010000042.1"/>
</dbReference>
<dbReference type="EMBL" id="WLYL01000033">
    <property type="protein sequence ID" value="MTD11794.1"/>
    <property type="molecule type" value="Genomic_DNA"/>
</dbReference>
<evidence type="ECO:0000313" key="2">
    <source>
        <dbReference type="EMBL" id="MDY6550745.1"/>
    </source>
</evidence>
<reference evidence="3 4" key="1">
    <citation type="submission" date="2019-11" db="EMBL/GenBank/DDBJ databases">
        <authorList>
            <person name="An D."/>
        </authorList>
    </citation>
    <scope>NUCLEOTIDE SEQUENCE [LARGE SCALE GENOMIC DNA]</scope>
    <source>
        <strain evidence="3 4">YIM 103518</strain>
    </source>
</reference>
<reference evidence="2" key="2">
    <citation type="submission" date="2023-11" db="EMBL/GenBank/DDBJ databases">
        <authorList>
            <person name="Kyselkova M."/>
            <person name="Xanthopoulou K."/>
            <person name="Shestivska V."/>
            <person name="Spanelova P."/>
            <person name="Maixnerova M."/>
            <person name="Higgins P.G."/>
            <person name="Nemec A."/>
        </authorList>
    </citation>
    <scope>NUCLEOTIDE SEQUENCE</scope>
    <source>
        <strain evidence="2">ANC 7225</strain>
    </source>
</reference>